<feature type="chain" id="PRO_5037218112" evidence="1">
    <location>
        <begin position="16"/>
        <end position="201"/>
    </location>
</feature>
<dbReference type="GO" id="GO:0061709">
    <property type="term" value="P:reticulophagy"/>
    <property type="evidence" value="ECO:0007669"/>
    <property type="project" value="TreeGrafter"/>
</dbReference>
<accession>A0A914CWA7</accession>
<evidence type="ECO:0000256" key="1">
    <source>
        <dbReference type="SAM" id="SignalP"/>
    </source>
</evidence>
<keyword evidence="1" id="KW-0732">Signal</keyword>
<dbReference type="Proteomes" id="UP000887540">
    <property type="component" value="Unplaced"/>
</dbReference>
<dbReference type="AlphaFoldDB" id="A0A914CWA7"/>
<evidence type="ECO:0000313" key="3">
    <source>
        <dbReference type="WBParaSite" id="ACRNAN_scaffold1510.g21678.t1"/>
    </source>
</evidence>
<dbReference type="GO" id="GO:0005634">
    <property type="term" value="C:nucleus"/>
    <property type="evidence" value="ECO:0007669"/>
    <property type="project" value="TreeGrafter"/>
</dbReference>
<feature type="signal peptide" evidence="1">
    <location>
        <begin position="1"/>
        <end position="15"/>
    </location>
</feature>
<dbReference type="InterPro" id="IPR011256">
    <property type="entry name" value="Reg_factor_effector_dom_sf"/>
</dbReference>
<name>A0A914CWA7_9BILA</name>
<dbReference type="Gene3D" id="3.20.80.10">
    <property type="entry name" value="Regulatory factor, effector binding domain"/>
    <property type="match status" value="1"/>
</dbReference>
<sequence length="201" mass="23569">MFWWIILLLVLAVLAYLWIKSDIFKRVQVSIVENPFGQAKKLTIYYKHVVGPYKNVGKYFDELYSILPKSVTTMGIYYNDPDVTKPEKCQCAIACIYSIDDQIQFDSKVVEKLIQRGYKKKVIPCFERAVHTRTKYNTVFCILRLIWFSFPAIKRFVKKNNIKVSLAMEINTIEPGNFFIDVYMPISDSSGYYVDEYEEAE</sequence>
<reference evidence="3" key="1">
    <citation type="submission" date="2022-11" db="UniProtKB">
        <authorList>
            <consortium name="WormBaseParasite"/>
        </authorList>
    </citation>
    <scope>IDENTIFICATION</scope>
</reference>
<proteinExistence type="predicted"/>
<dbReference type="WBParaSite" id="ACRNAN_scaffold1510.g21678.t1">
    <property type="protein sequence ID" value="ACRNAN_scaffold1510.g21678.t1"/>
    <property type="gene ID" value="ACRNAN_scaffold1510.g21678"/>
</dbReference>
<dbReference type="PANTHER" id="PTHR15949">
    <property type="entry name" value="TESTIS-EXPRESSED PROTEIN 264"/>
    <property type="match status" value="1"/>
</dbReference>
<dbReference type="GO" id="GO:0000421">
    <property type="term" value="C:autophagosome membrane"/>
    <property type="evidence" value="ECO:0007669"/>
    <property type="project" value="TreeGrafter"/>
</dbReference>
<keyword evidence="2" id="KW-1185">Reference proteome</keyword>
<dbReference type="PANTHER" id="PTHR15949:SF3">
    <property type="entry name" value="TESTIS-EXPRESSED PROTEIN 264"/>
    <property type="match status" value="1"/>
</dbReference>
<protein>
    <submittedName>
        <fullName evidence="3">GyrI-like small molecule binding domain-containing protein</fullName>
    </submittedName>
</protein>
<evidence type="ECO:0000313" key="2">
    <source>
        <dbReference type="Proteomes" id="UP000887540"/>
    </source>
</evidence>
<dbReference type="GO" id="GO:0005789">
    <property type="term" value="C:endoplasmic reticulum membrane"/>
    <property type="evidence" value="ECO:0007669"/>
    <property type="project" value="TreeGrafter"/>
</dbReference>
<organism evidence="2 3">
    <name type="scientific">Acrobeloides nanus</name>
    <dbReference type="NCBI Taxonomy" id="290746"/>
    <lineage>
        <taxon>Eukaryota</taxon>
        <taxon>Metazoa</taxon>
        <taxon>Ecdysozoa</taxon>
        <taxon>Nematoda</taxon>
        <taxon>Chromadorea</taxon>
        <taxon>Rhabditida</taxon>
        <taxon>Tylenchina</taxon>
        <taxon>Cephalobomorpha</taxon>
        <taxon>Cephaloboidea</taxon>
        <taxon>Cephalobidae</taxon>
        <taxon>Acrobeloides</taxon>
    </lineage>
</organism>
<dbReference type="SUPFAM" id="SSF55136">
    <property type="entry name" value="Probable bacterial effector-binding domain"/>
    <property type="match status" value="1"/>
</dbReference>
<dbReference type="GO" id="GO:0005657">
    <property type="term" value="C:replication fork"/>
    <property type="evidence" value="ECO:0007669"/>
    <property type="project" value="TreeGrafter"/>
</dbReference>
<dbReference type="GO" id="GO:0106300">
    <property type="term" value="P:protein-DNA covalent cross-linking repair"/>
    <property type="evidence" value="ECO:0007669"/>
    <property type="project" value="TreeGrafter"/>
</dbReference>